<dbReference type="InterPro" id="IPR016193">
    <property type="entry name" value="Cytidine_deaminase-like"/>
</dbReference>
<evidence type="ECO:0000313" key="1">
    <source>
        <dbReference type="EMBL" id="EOD00285.1"/>
    </source>
</evidence>
<gene>
    <name evidence="1" type="ORF">L21TH_1659</name>
</gene>
<dbReference type="SUPFAM" id="SSF53927">
    <property type="entry name" value="Cytidine deaminase-like"/>
    <property type="match status" value="1"/>
</dbReference>
<dbReference type="eggNOG" id="ENOG50332RU">
    <property type="taxonomic scope" value="Bacteria"/>
</dbReference>
<proteinExistence type="predicted"/>
<organism evidence="1 2">
    <name type="scientific">Caldisalinibacter kiritimatiensis</name>
    <dbReference type="NCBI Taxonomy" id="1304284"/>
    <lineage>
        <taxon>Bacteria</taxon>
        <taxon>Bacillati</taxon>
        <taxon>Bacillota</taxon>
        <taxon>Tissierellia</taxon>
        <taxon>Tissierellales</taxon>
        <taxon>Thermohalobacteraceae</taxon>
        <taxon>Caldisalinibacter</taxon>
    </lineage>
</organism>
<dbReference type="InterPro" id="IPR037081">
    <property type="entry name" value="Hyp_TM1506"/>
</dbReference>
<dbReference type="Proteomes" id="UP000013378">
    <property type="component" value="Unassembled WGS sequence"/>
</dbReference>
<evidence type="ECO:0008006" key="3">
    <source>
        <dbReference type="Google" id="ProtNLM"/>
    </source>
</evidence>
<dbReference type="OrthoDB" id="9815422at2"/>
<dbReference type="InterPro" id="IPR015067">
    <property type="entry name" value="DUF1893_TM1506-like"/>
</dbReference>
<reference evidence="1 2" key="1">
    <citation type="journal article" date="2015" name="Geomicrobiol. J.">
        <title>Caldisalinibacter kiritimatiensis gen. nov., sp. nov., a moderately thermohalophilic thiosulfate-reducing bacterium from a hypersaline microbial mat.</title>
        <authorList>
            <person name="Ben Hania W."/>
            <person name="Joseph M."/>
            <person name="Fiebig A."/>
            <person name="Bunk B."/>
            <person name="Klenk H.-P."/>
            <person name="Fardeau M.-L."/>
            <person name="Spring S."/>
        </authorList>
    </citation>
    <scope>NUCLEOTIDE SEQUENCE [LARGE SCALE GENOMIC DNA]</scope>
    <source>
        <strain evidence="1 2">L21-TH-D2</strain>
    </source>
</reference>
<comment type="caution">
    <text evidence="1">The sequence shown here is derived from an EMBL/GenBank/DDBJ whole genome shotgun (WGS) entry which is preliminary data.</text>
</comment>
<evidence type="ECO:0000313" key="2">
    <source>
        <dbReference type="Proteomes" id="UP000013378"/>
    </source>
</evidence>
<keyword evidence="2" id="KW-1185">Reference proteome</keyword>
<dbReference type="GO" id="GO:0003824">
    <property type="term" value="F:catalytic activity"/>
    <property type="evidence" value="ECO:0007669"/>
    <property type="project" value="InterPro"/>
</dbReference>
<dbReference type="Pfam" id="PF08973">
    <property type="entry name" value="TM1506"/>
    <property type="match status" value="1"/>
</dbReference>
<dbReference type="STRING" id="1304284.L21TH_1659"/>
<accession>R1CDB2</accession>
<dbReference type="AlphaFoldDB" id="R1CDB2"/>
<dbReference type="EMBL" id="ARZA01000192">
    <property type="protein sequence ID" value="EOD00285.1"/>
    <property type="molecule type" value="Genomic_DNA"/>
</dbReference>
<protein>
    <recommendedName>
        <fullName evidence="3">DUF1893 domain-containing protein</fullName>
    </recommendedName>
</protein>
<sequence>MKDIEIAKSLLKEEDLAIAIVKDGKVLFSSREKGIKPMYMAVSELKENLEGSSVADKVIGKAAAKLCIYGKVKELNTYLISERAIEVLKEEDIIFTFEKSTPYIKNRDKTDMCPVEKLSQNIDDTDELLKRISLFLDSIKEGA</sequence>
<dbReference type="Gene3D" id="3.40.140.30">
    <property type="entry name" value="Hypothetical protein TM1506"/>
    <property type="match status" value="1"/>
</dbReference>
<name>R1CDB2_9FIRM</name>
<dbReference type="RefSeq" id="WP_006314012.1">
    <property type="nucleotide sequence ID" value="NZ_ARZA01000192.1"/>
</dbReference>